<feature type="non-terminal residue" evidence="2">
    <location>
        <position position="1"/>
    </location>
</feature>
<protein>
    <submittedName>
        <fullName evidence="2">Tubulin polyglutamylase TTLL4-like protein</fullName>
    </submittedName>
</protein>
<dbReference type="Gene3D" id="3.30.470.20">
    <property type="entry name" value="ATP-grasp fold, B domain"/>
    <property type="match status" value="1"/>
</dbReference>
<dbReference type="AlphaFoldDB" id="A0A3S3PCP7"/>
<dbReference type="InterPro" id="IPR053317">
    <property type="entry name" value="Tubulin_polyglutamylase"/>
</dbReference>
<dbReference type="Proteomes" id="UP000285301">
    <property type="component" value="Unassembled WGS sequence"/>
</dbReference>
<keyword evidence="1" id="KW-1133">Transmembrane helix</keyword>
<accession>A0A3S3PCP7</accession>
<gene>
    <name evidence="2" type="ORF">B4U79_09474</name>
</gene>
<name>A0A3S3PCP7_9ACAR</name>
<comment type="caution">
    <text evidence="2">The sequence shown here is derived from an EMBL/GenBank/DDBJ whole genome shotgun (WGS) entry which is preliminary data.</text>
</comment>
<dbReference type="PANTHER" id="PTHR47113">
    <property type="entry name" value="LD09343P"/>
    <property type="match status" value="1"/>
</dbReference>
<organism evidence="2 3">
    <name type="scientific">Dinothrombium tinctorium</name>
    <dbReference type="NCBI Taxonomy" id="1965070"/>
    <lineage>
        <taxon>Eukaryota</taxon>
        <taxon>Metazoa</taxon>
        <taxon>Ecdysozoa</taxon>
        <taxon>Arthropoda</taxon>
        <taxon>Chelicerata</taxon>
        <taxon>Arachnida</taxon>
        <taxon>Acari</taxon>
        <taxon>Acariformes</taxon>
        <taxon>Trombidiformes</taxon>
        <taxon>Prostigmata</taxon>
        <taxon>Anystina</taxon>
        <taxon>Parasitengona</taxon>
        <taxon>Trombidioidea</taxon>
        <taxon>Trombidiidae</taxon>
        <taxon>Dinothrombium</taxon>
    </lineage>
</organism>
<keyword evidence="1" id="KW-0472">Membrane</keyword>
<proteinExistence type="predicted"/>
<evidence type="ECO:0000313" key="2">
    <source>
        <dbReference type="EMBL" id="RWS05853.1"/>
    </source>
</evidence>
<sequence>SETKHETKTTLVSNGIKDETSSQQVLSNVNLNSAILILILVVTLTNFLCLQRIESNHISTLEESSVVKDDINERRSKPKVWIQGQKMELGYLKHVFEVFERVGYHRVNGSVEDWDVLWAHEYPFTKGFFKTLKAHQKVNHFPGSGFITNKVQLATSDLRGIPKAFNLPKGKEKFLIYAKENPALLWVQKSKNHRGVKVGNTSDIDLDRAGTFVQQFIQNPLLIDGKKFDVGIYVILTSIKPLRVYKYNSDMLFRFCAKKYEPFNAEDIDSYVVGDDYTPIWEMPSLRKYFVDLNMNMKQSFEAYMRSIGKDAELVWRQIDESITSVYVAKETQMSHLSLAFNTTRHFFELVRFDYLIDENLNVYLMEVNMSPNLSSLHFAPNKLLYEQVIFNLLSLVGLTRTLDFHTWATYPSSLWNMRISNKDLSVHEAICASDECHLSCRSDKCKVCLYCMDSETIVILKEASLEHFSRWNCKRLIPSTDENAQHPSGTINELHRLWFVGKCLHDEQWC</sequence>
<dbReference type="SUPFAM" id="SSF56059">
    <property type="entry name" value="Glutathione synthetase ATP-binding domain-like"/>
    <property type="match status" value="1"/>
</dbReference>
<evidence type="ECO:0000313" key="3">
    <source>
        <dbReference type="Proteomes" id="UP000285301"/>
    </source>
</evidence>
<reference evidence="2 3" key="1">
    <citation type="journal article" date="2018" name="Gigascience">
        <title>Genomes of trombidid mites reveal novel predicted allergens and laterally-transferred genes associated with secondary metabolism.</title>
        <authorList>
            <person name="Dong X."/>
            <person name="Chaisiri K."/>
            <person name="Xia D."/>
            <person name="Armstrong S.D."/>
            <person name="Fang Y."/>
            <person name="Donnelly M.J."/>
            <person name="Kadowaki T."/>
            <person name="McGarry J.W."/>
            <person name="Darby A.C."/>
            <person name="Makepeace B.L."/>
        </authorList>
    </citation>
    <scope>NUCLEOTIDE SEQUENCE [LARGE SCALE GENOMIC DNA]</scope>
    <source>
        <strain evidence="2">UoL-WK</strain>
    </source>
</reference>
<dbReference type="EMBL" id="NCKU01004506">
    <property type="protein sequence ID" value="RWS05853.1"/>
    <property type="molecule type" value="Genomic_DNA"/>
</dbReference>
<evidence type="ECO:0000256" key="1">
    <source>
        <dbReference type="SAM" id="Phobius"/>
    </source>
</evidence>
<feature type="transmembrane region" description="Helical" evidence="1">
    <location>
        <begin position="31"/>
        <end position="50"/>
    </location>
</feature>
<dbReference type="PANTHER" id="PTHR47113:SF1">
    <property type="entry name" value="LD09343P"/>
    <property type="match status" value="1"/>
</dbReference>
<keyword evidence="3" id="KW-1185">Reference proteome</keyword>
<dbReference type="InterPro" id="IPR004344">
    <property type="entry name" value="TTL/TTLL_fam"/>
</dbReference>
<dbReference type="OrthoDB" id="202825at2759"/>
<dbReference type="Pfam" id="PF03133">
    <property type="entry name" value="TTL"/>
    <property type="match status" value="1"/>
</dbReference>
<dbReference type="PROSITE" id="PS51221">
    <property type="entry name" value="TTL"/>
    <property type="match status" value="1"/>
</dbReference>
<keyword evidence="1" id="KW-0812">Transmembrane</keyword>